<organism evidence="4 5">
    <name type="scientific">Desulfovibrio legallii</name>
    <dbReference type="NCBI Taxonomy" id="571438"/>
    <lineage>
        <taxon>Bacteria</taxon>
        <taxon>Pseudomonadati</taxon>
        <taxon>Thermodesulfobacteriota</taxon>
        <taxon>Desulfovibrionia</taxon>
        <taxon>Desulfovibrionales</taxon>
        <taxon>Desulfovibrionaceae</taxon>
        <taxon>Desulfovibrio</taxon>
    </lineage>
</organism>
<feature type="signal peptide" evidence="2">
    <location>
        <begin position="1"/>
        <end position="28"/>
    </location>
</feature>
<comment type="caution">
    <text evidence="4">The sequence shown here is derived from an EMBL/GenBank/DDBJ whole genome shotgun (WGS) entry which is preliminary data.</text>
</comment>
<evidence type="ECO:0000313" key="5">
    <source>
        <dbReference type="Proteomes" id="UP000292919"/>
    </source>
</evidence>
<dbReference type="AlphaFoldDB" id="A0A6H3F5V6"/>
<accession>A0A6H3F5V6</accession>
<keyword evidence="2" id="KW-1134">Transmembrane beta strand</keyword>
<evidence type="ECO:0000256" key="3">
    <source>
        <dbReference type="SAM" id="MobiDB-lite"/>
    </source>
</evidence>
<dbReference type="PROSITE" id="PS51257">
    <property type="entry name" value="PROKAR_LIPOPROTEIN"/>
    <property type="match status" value="1"/>
</dbReference>
<keyword evidence="5" id="KW-1185">Reference proteome</keyword>
<protein>
    <submittedName>
        <fullName evidence="4">Efflux transporter outer membrane subunit</fullName>
    </submittedName>
</protein>
<dbReference type="Gene3D" id="1.20.1600.10">
    <property type="entry name" value="Outer membrane efflux proteins (OEP)"/>
    <property type="match status" value="1"/>
</dbReference>
<feature type="region of interest" description="Disordered" evidence="3">
    <location>
        <begin position="110"/>
        <end position="131"/>
    </location>
</feature>
<dbReference type="InterPro" id="IPR010131">
    <property type="entry name" value="MdtP/NodT-like"/>
</dbReference>
<evidence type="ECO:0000256" key="2">
    <source>
        <dbReference type="RuleBase" id="RU362097"/>
    </source>
</evidence>
<keyword evidence="2" id="KW-0449">Lipoprotein</keyword>
<proteinExistence type="inferred from homology"/>
<dbReference type="SUPFAM" id="SSF56954">
    <property type="entry name" value="Outer membrane efflux proteins (OEP)"/>
    <property type="match status" value="1"/>
</dbReference>
<gene>
    <name evidence="4" type="ORF">EB812_05170</name>
</gene>
<name>A0A6H3F5V6_9BACT</name>
<dbReference type="Pfam" id="PF02321">
    <property type="entry name" value="OEP"/>
    <property type="match status" value="2"/>
</dbReference>
<dbReference type="NCBIfam" id="TIGR01845">
    <property type="entry name" value="outer_NodT"/>
    <property type="match status" value="1"/>
</dbReference>
<dbReference type="EMBL" id="SIXC01000005">
    <property type="protein sequence ID" value="TBH80527.1"/>
    <property type="molecule type" value="Genomic_DNA"/>
</dbReference>
<reference evidence="4 5" key="1">
    <citation type="submission" date="2018-12" db="EMBL/GenBank/DDBJ databases">
        <title>First genome draft of Desulfovibrio legallis sp. nov.</title>
        <authorList>
            <person name="Ben Dhia O."/>
            <person name="Najjari A."/>
            <person name="Ferjani R."/>
            <person name="Fhoula I."/>
            <person name="Fardeau M.-L."/>
            <person name="Boudabbous A."/>
            <person name="Ouzari H.I."/>
        </authorList>
    </citation>
    <scope>NUCLEOTIDE SEQUENCE [LARGE SCALE GENOMIC DNA]</scope>
    <source>
        <strain evidence="4 5">H1T</strain>
    </source>
</reference>
<dbReference type="Proteomes" id="UP000292919">
    <property type="component" value="Unassembled WGS sequence"/>
</dbReference>
<dbReference type="GO" id="GO:0015562">
    <property type="term" value="F:efflux transmembrane transporter activity"/>
    <property type="evidence" value="ECO:0007669"/>
    <property type="project" value="InterPro"/>
</dbReference>
<evidence type="ECO:0000256" key="1">
    <source>
        <dbReference type="ARBA" id="ARBA00007613"/>
    </source>
</evidence>
<dbReference type="Gene3D" id="2.20.200.10">
    <property type="entry name" value="Outer membrane efflux proteins (OEP)"/>
    <property type="match status" value="1"/>
</dbReference>
<dbReference type="InterPro" id="IPR003423">
    <property type="entry name" value="OMP_efflux"/>
</dbReference>
<keyword evidence="2" id="KW-0564">Palmitate</keyword>
<dbReference type="GO" id="GO:0005886">
    <property type="term" value="C:plasma membrane"/>
    <property type="evidence" value="ECO:0007669"/>
    <property type="project" value="UniProtKB-SubCell"/>
</dbReference>
<keyword evidence="2" id="KW-0732">Signal</keyword>
<evidence type="ECO:0000313" key="4">
    <source>
        <dbReference type="EMBL" id="TBH80527.1"/>
    </source>
</evidence>
<comment type="subcellular location">
    <subcellularLocation>
        <location evidence="2">Cell membrane</location>
        <topology evidence="2">Lipid-anchor</topology>
    </subcellularLocation>
</comment>
<feature type="chain" id="PRO_5026376053" evidence="2">
    <location>
        <begin position="29"/>
        <end position="520"/>
    </location>
</feature>
<keyword evidence="2" id="KW-0472">Membrane</keyword>
<comment type="similarity">
    <text evidence="1 2">Belongs to the outer membrane factor (OMF) (TC 1.B.17) family.</text>
</comment>
<dbReference type="PANTHER" id="PTHR30203">
    <property type="entry name" value="OUTER MEMBRANE CATION EFFLUX PROTEIN"/>
    <property type="match status" value="1"/>
</dbReference>
<dbReference type="RefSeq" id="WP_118230216.1">
    <property type="nucleotide sequence ID" value="NZ_JAQDZC010000012.1"/>
</dbReference>
<sequence>MSVLRSVRATPLLWMLACLALLSGCSLAPHYDRPDQELPAQWRSVDLGATPLHTDWWNRFNDPVLSALVEEALKNNQDLAQSLANIDSAAAQVGVATAGLLPQVSGSGEALSSSASEKAPNTGSYEDKGLTRSSTTYQGSLSAAWELDFWGKLRNRRTMLGDVLMNTVIGHEAKRLAVAGETAQAYFSLLALDMQLDTARRTLKTREDAFSIYSSRYKQGDITELDWQRARAEVETARAQVHTSTVAVDKAEAALAVLLGRSPRDIMERAMVRGQAISMLPAPPALPAGLPSDLLERRPDIRAAEFLIMANNANIGVARAQFFPSISLTGMLGTVSSSVGSLFSGPAGVWSYGVSGNVPLLDFGNNWYNLKDAEAKKRAAIAEYRKAVQNAFADIRTSLTAQREADAIVRSMQIQVESLRRSTQIARLQYDNGYTDYLTVLDAERQLFAAELQLAGALRDRLDSVVGVCMALGGGWQDSGARPGLLTTDAQELARRQQAHQTATPAATPAATPTAPARAE</sequence>
<feature type="compositionally biased region" description="Low complexity" evidence="3">
    <location>
        <begin position="499"/>
        <end position="520"/>
    </location>
</feature>
<feature type="region of interest" description="Disordered" evidence="3">
    <location>
        <begin position="492"/>
        <end position="520"/>
    </location>
</feature>
<keyword evidence="2" id="KW-0812">Transmembrane</keyword>